<evidence type="ECO:0000313" key="3">
    <source>
        <dbReference type="Proteomes" id="UP001229716"/>
    </source>
</evidence>
<accession>A0ABT7KR84</accession>
<dbReference type="InterPro" id="IPR008929">
    <property type="entry name" value="Chondroitin_lyas"/>
</dbReference>
<feature type="domain" description="Heparin-sulfate lyase N-terminal" evidence="1">
    <location>
        <begin position="20"/>
        <end position="124"/>
    </location>
</feature>
<evidence type="ECO:0000259" key="1">
    <source>
        <dbReference type="Pfam" id="PF16889"/>
    </source>
</evidence>
<name>A0ABT7KR84_9BACI</name>
<keyword evidence="3" id="KW-1185">Reference proteome</keyword>
<dbReference type="EMBL" id="JASWHZ010000001">
    <property type="protein sequence ID" value="MDL2416773.1"/>
    <property type="molecule type" value="Genomic_DNA"/>
</dbReference>
<dbReference type="Proteomes" id="UP001229716">
    <property type="component" value="Unassembled WGS sequence"/>
</dbReference>
<dbReference type="Pfam" id="PF16889">
    <property type="entry name" value="Hepar_II_III_N"/>
    <property type="match status" value="1"/>
</dbReference>
<dbReference type="InterPro" id="IPR031680">
    <property type="entry name" value="Hepar_II_III_N"/>
</dbReference>
<evidence type="ECO:0000313" key="2">
    <source>
        <dbReference type="EMBL" id="MDL2416773.1"/>
    </source>
</evidence>
<protein>
    <submittedName>
        <fullName evidence="2">Heparinase II/III family protein</fullName>
    </submittedName>
</protein>
<dbReference type="SUPFAM" id="SSF48230">
    <property type="entry name" value="Chondroitin AC/alginate lyase"/>
    <property type="match status" value="1"/>
</dbReference>
<gene>
    <name evidence="2" type="ORF">P6F46_00700</name>
</gene>
<proteinExistence type="predicted"/>
<dbReference type="Gene3D" id="1.50.10.100">
    <property type="entry name" value="Chondroitin AC/alginate lyase"/>
    <property type="match status" value="1"/>
</dbReference>
<organism evidence="2 3">
    <name type="scientific">Bacillus shihchuchen</name>
    <dbReference type="NCBI Taxonomy" id="3036942"/>
    <lineage>
        <taxon>Bacteria</taxon>
        <taxon>Bacillati</taxon>
        <taxon>Bacillota</taxon>
        <taxon>Bacilli</taxon>
        <taxon>Bacillales</taxon>
        <taxon>Bacillaceae</taxon>
        <taxon>Bacillus</taxon>
        <taxon>Bacillus cereus group</taxon>
    </lineage>
</organism>
<reference evidence="2 3" key="1">
    <citation type="journal article" date="2023" name="Int. J. Mol. Sci.">
        <title>Pathogenicity and Genomic Characterization of a Novel Genospecies, Bacillus shihchuchen, of the Bacillus cereus Group Isolated from Chinese Softshell Turtle (Pelodiscus sinensis).</title>
        <authorList>
            <person name="Cheng L.W."/>
            <person name="Byadgi O.V."/>
            <person name="Tsai C.E."/>
            <person name="Wang P.C."/>
            <person name="Chen S.C."/>
        </authorList>
    </citation>
    <scope>NUCLEOTIDE SEQUENCE [LARGE SCALE GENOMIC DNA]</scope>
    <source>
        <strain evidence="2 3">QF108-045</strain>
    </source>
</reference>
<comment type="caution">
    <text evidence="2">The sequence shown here is derived from an EMBL/GenBank/DDBJ whole genome shotgun (WGS) entry which is preliminary data.</text>
</comment>
<sequence>MEYNVKLKGLKTNQIIKIYKTSKDTLRVANLILDNKFHFFNSLDVIDFNEGIDWNYRHHTAPDTYQLYMHALNVLCHLLNAYEQTNDEEYLEKSREIFLSWINYEKQKPNNKMLWYDHPTAYRTHNLVYLALIAKEKLPIEEKEYIELLVTHGKYLFMIKIIIKIIMEL</sequence>